<accession>A0A6A5UFS6</accession>
<protein>
    <submittedName>
        <fullName evidence="2">Uncharacterized protein</fullName>
    </submittedName>
</protein>
<feature type="compositionally biased region" description="Basic and acidic residues" evidence="1">
    <location>
        <begin position="99"/>
        <end position="113"/>
    </location>
</feature>
<reference evidence="2" key="1">
    <citation type="journal article" date="2020" name="Stud. Mycol.">
        <title>101 Dothideomycetes genomes: a test case for predicting lifestyles and emergence of pathogens.</title>
        <authorList>
            <person name="Haridas S."/>
            <person name="Albert R."/>
            <person name="Binder M."/>
            <person name="Bloem J."/>
            <person name="Labutti K."/>
            <person name="Salamov A."/>
            <person name="Andreopoulos B."/>
            <person name="Baker S."/>
            <person name="Barry K."/>
            <person name="Bills G."/>
            <person name="Bluhm B."/>
            <person name="Cannon C."/>
            <person name="Castanera R."/>
            <person name="Culley D."/>
            <person name="Daum C."/>
            <person name="Ezra D."/>
            <person name="Gonzalez J."/>
            <person name="Henrissat B."/>
            <person name="Kuo A."/>
            <person name="Liang C."/>
            <person name="Lipzen A."/>
            <person name="Lutzoni F."/>
            <person name="Magnuson J."/>
            <person name="Mondo S."/>
            <person name="Nolan M."/>
            <person name="Ohm R."/>
            <person name="Pangilinan J."/>
            <person name="Park H.-J."/>
            <person name="Ramirez L."/>
            <person name="Alfaro M."/>
            <person name="Sun H."/>
            <person name="Tritt A."/>
            <person name="Yoshinaga Y."/>
            <person name="Zwiers L.-H."/>
            <person name="Turgeon B."/>
            <person name="Goodwin S."/>
            <person name="Spatafora J."/>
            <person name="Crous P."/>
            <person name="Grigoriev I."/>
        </authorList>
    </citation>
    <scope>NUCLEOTIDE SEQUENCE</scope>
    <source>
        <strain evidence="2">CBS 675.92</strain>
    </source>
</reference>
<feature type="region of interest" description="Disordered" evidence="1">
    <location>
        <begin position="1"/>
        <end position="55"/>
    </location>
</feature>
<feature type="compositionally biased region" description="Pro residues" evidence="1">
    <location>
        <begin position="1"/>
        <end position="18"/>
    </location>
</feature>
<dbReference type="AlphaFoldDB" id="A0A6A5UFS6"/>
<evidence type="ECO:0000313" key="2">
    <source>
        <dbReference type="EMBL" id="KAF1963170.1"/>
    </source>
</evidence>
<keyword evidence="3" id="KW-1185">Reference proteome</keyword>
<name>A0A6A5UFS6_9PLEO</name>
<feature type="compositionally biased region" description="Low complexity" evidence="1">
    <location>
        <begin position="19"/>
        <end position="42"/>
    </location>
</feature>
<dbReference type="EMBL" id="ML976978">
    <property type="protein sequence ID" value="KAF1963170.1"/>
    <property type="molecule type" value="Genomic_DNA"/>
</dbReference>
<dbReference type="Proteomes" id="UP000800035">
    <property type="component" value="Unassembled WGS sequence"/>
</dbReference>
<proteinExistence type="predicted"/>
<evidence type="ECO:0000313" key="3">
    <source>
        <dbReference type="Proteomes" id="UP000800035"/>
    </source>
</evidence>
<organism evidence="2 3">
    <name type="scientific">Byssothecium circinans</name>
    <dbReference type="NCBI Taxonomy" id="147558"/>
    <lineage>
        <taxon>Eukaryota</taxon>
        <taxon>Fungi</taxon>
        <taxon>Dikarya</taxon>
        <taxon>Ascomycota</taxon>
        <taxon>Pezizomycotina</taxon>
        <taxon>Dothideomycetes</taxon>
        <taxon>Pleosporomycetidae</taxon>
        <taxon>Pleosporales</taxon>
        <taxon>Massarineae</taxon>
        <taxon>Massarinaceae</taxon>
        <taxon>Byssothecium</taxon>
    </lineage>
</organism>
<sequence>MMPPVPPPPHDCPAPPPTISDIPSSPQSTTSKVTACKASLPSPTSPPPKAKTRRSKLIVVDPPVVPLETAVWAPWTAMSVHLGTSSNVWGPSTEIWAGRGEKKGGKGKGEDARASPCEADASSCDSIEGADRPRHRCPHIDGYTQVLTRALALLVHLIIMALVGVSALSSPHEFHVVVTVYGIVSLTSALDRRKGLERTGTATDPKIAR</sequence>
<gene>
    <name evidence="2" type="ORF">CC80DRAFT_107209</name>
</gene>
<evidence type="ECO:0000256" key="1">
    <source>
        <dbReference type="SAM" id="MobiDB-lite"/>
    </source>
</evidence>
<feature type="region of interest" description="Disordered" evidence="1">
    <location>
        <begin position="93"/>
        <end position="131"/>
    </location>
</feature>